<comment type="caution">
    <text evidence="2">The sequence shown here is derived from an EMBL/GenBank/DDBJ whole genome shotgun (WGS) entry which is preliminary data.</text>
</comment>
<feature type="compositionally biased region" description="Polar residues" evidence="1">
    <location>
        <begin position="869"/>
        <end position="893"/>
    </location>
</feature>
<feature type="compositionally biased region" description="Polar residues" evidence="1">
    <location>
        <begin position="655"/>
        <end position="666"/>
    </location>
</feature>
<proteinExistence type="predicted"/>
<dbReference type="AlphaFoldDB" id="A0A1J4J9G9"/>
<feature type="compositionally biased region" description="Polar residues" evidence="1">
    <location>
        <begin position="927"/>
        <end position="942"/>
    </location>
</feature>
<dbReference type="Proteomes" id="UP000179807">
    <property type="component" value="Unassembled WGS sequence"/>
</dbReference>
<feature type="compositionally biased region" description="Low complexity" evidence="1">
    <location>
        <begin position="806"/>
        <end position="852"/>
    </location>
</feature>
<feature type="compositionally biased region" description="Low complexity" evidence="1">
    <location>
        <begin position="58"/>
        <end position="91"/>
    </location>
</feature>
<accession>A0A1J4J9G9</accession>
<feature type="compositionally biased region" description="Polar residues" evidence="1">
    <location>
        <begin position="705"/>
        <end position="728"/>
    </location>
</feature>
<reference evidence="2" key="1">
    <citation type="submission" date="2016-10" db="EMBL/GenBank/DDBJ databases">
        <authorList>
            <person name="Benchimol M."/>
            <person name="Almeida L.G."/>
            <person name="Vasconcelos A.T."/>
            <person name="Perreira-Neves A."/>
            <person name="Rosa I.A."/>
            <person name="Tasca T."/>
            <person name="Bogo M.R."/>
            <person name="de Souza W."/>
        </authorList>
    </citation>
    <scope>NUCLEOTIDE SEQUENCE [LARGE SCALE GENOMIC DNA]</scope>
    <source>
        <strain evidence="2">K</strain>
    </source>
</reference>
<feature type="compositionally biased region" description="Basic and acidic residues" evidence="1">
    <location>
        <begin position="911"/>
        <end position="922"/>
    </location>
</feature>
<feature type="region of interest" description="Disordered" evidence="1">
    <location>
        <begin position="987"/>
        <end position="1020"/>
    </location>
</feature>
<dbReference type="GeneID" id="94847513"/>
<dbReference type="RefSeq" id="XP_068347206.1">
    <property type="nucleotide sequence ID" value="XM_068512809.1"/>
</dbReference>
<evidence type="ECO:0000256" key="1">
    <source>
        <dbReference type="SAM" id="MobiDB-lite"/>
    </source>
</evidence>
<feature type="compositionally biased region" description="Polar residues" evidence="1">
    <location>
        <begin position="509"/>
        <end position="518"/>
    </location>
</feature>
<evidence type="ECO:0000313" key="3">
    <source>
        <dbReference type="Proteomes" id="UP000179807"/>
    </source>
</evidence>
<feature type="compositionally biased region" description="Low complexity" evidence="1">
    <location>
        <begin position="609"/>
        <end position="623"/>
    </location>
</feature>
<dbReference type="VEuPathDB" id="TrichDB:TRFO_39736"/>
<gene>
    <name evidence="2" type="ORF">TRFO_39736</name>
</gene>
<name>A0A1J4J9G9_9EUKA</name>
<dbReference type="EMBL" id="MLAK01001351">
    <property type="protein sequence ID" value="OHS94069.1"/>
    <property type="molecule type" value="Genomic_DNA"/>
</dbReference>
<organism evidence="2 3">
    <name type="scientific">Tritrichomonas foetus</name>
    <dbReference type="NCBI Taxonomy" id="1144522"/>
    <lineage>
        <taxon>Eukaryota</taxon>
        <taxon>Metamonada</taxon>
        <taxon>Parabasalia</taxon>
        <taxon>Tritrichomonadida</taxon>
        <taxon>Tritrichomonadidae</taxon>
        <taxon>Tritrichomonas</taxon>
    </lineage>
</organism>
<sequence>MTRIQFSPDQVLALFIPSPPPPGTDAFLSVFSPECQEPLDQSLFRQLVRAKNAKNKNNKGFQNNNTNANPNGANPNPNNNKSNFQPKSVKQQPPPPTQNAQQQKTEFQPVSATSQNEQSSNPPQNAFSPQTSNQAQFNPVVIPPQAQLPQVPPIPQQQDDNQFIFQPQLIPSQPNFSMHQQNQDQMNFIPQQMNYPEMVQTPVNQAQMYQQQQYLQNVQTGMQIPQQIQQSLQPQISGQPNFLQQPILSPTLLPNVQNIQNVPVQQFQQQFQPQFQPQFQQQYQQQQQFTSPQHQFPSNVQQNIFAPSLLPSNQVAGNAMMNPLIQGPSQPQQPQNINSANILQQNIQSPFGPVIVPQENMMNQGPTFAPLQEIQHNPTPTRNSFAPTLLPSDDQPITQNIPVVQQQPQITPAQLEPEPVQQPQIIIQNNPIHETVISESFESVLNKEITAQEKEHRQSATNNNNEANNKNQKIEANWTNNNNNQKGGRTQVSVNDILASETKRKETEQVQSTSIERTSSQEKKIPAWEAPQTTAKPASIDALFAEESRKNSNKQQHQQPAPKVPKKGGKKVVMSFQELQRELNKPAQWGSPQTVTNPPVPSMDEIIKKATSTTKSSEKQNVGVVGGKKGKQKKTVMQLQDFNRMNMEEERSNNPTPSKKSLNVPSMNALIESEKNKESRPPPTSAPVTKRSNHRGRGKEVIDPSTLQTAPAWGSNTTDTSKPTSFSAIASMEAAKSNAGKKPEPSQQAPPPQTKKGKKAKKQVMTLQEFVRPTQTTASVWDAPAPANNPKSKKISFTELQKQQATSNNTNTKPQQQTTHASQIQQPSKQQQQEINLTPVTTSSATTSAVQSSKKKKKGRNVPLDEFLKSQQPSSSGTQTNWGANKNKNSRFASSSDDDDYPRRPNPAKKSMFDKLREEELRKKSKAQNISHITTVGSSQKKQAAAFSQLLDQERIHEESGAMGGEVNLIDDLGDIKGIRNQQQQHNVYNQSNKNNNTNNYSGNNRNNKNKKKQQKDEDEDDLFWGAASPEEVQNMDEEEYPSFSAQKPKRQTNTKKALTPAEFLAQLIEDTMYDGEDYYEFAEILTNKTKTDMIRSLQTIVDSHPKAIAIADKYFRRFPR</sequence>
<evidence type="ECO:0000313" key="2">
    <source>
        <dbReference type="EMBL" id="OHS94069.1"/>
    </source>
</evidence>
<feature type="region of interest" description="Disordered" evidence="1">
    <location>
        <begin position="582"/>
        <end position="942"/>
    </location>
</feature>
<feature type="region of interest" description="Disordered" evidence="1">
    <location>
        <begin position="53"/>
        <end position="133"/>
    </location>
</feature>
<feature type="region of interest" description="Disordered" evidence="1">
    <location>
        <begin position="500"/>
        <end position="570"/>
    </location>
</feature>
<keyword evidence="3" id="KW-1185">Reference proteome</keyword>
<protein>
    <submittedName>
        <fullName evidence="2">Uncharacterized protein</fullName>
    </submittedName>
</protein>
<feature type="compositionally biased region" description="Polar residues" evidence="1">
    <location>
        <begin position="104"/>
        <end position="133"/>
    </location>
</feature>
<feature type="compositionally biased region" description="Low complexity" evidence="1">
    <location>
        <begin position="987"/>
        <end position="1007"/>
    </location>
</feature>